<name>A0ACC0CVF9_9PEZI</name>
<organism evidence="1 2">
    <name type="scientific">Hypoxylon rubiginosum</name>
    <dbReference type="NCBI Taxonomy" id="110542"/>
    <lineage>
        <taxon>Eukaryota</taxon>
        <taxon>Fungi</taxon>
        <taxon>Dikarya</taxon>
        <taxon>Ascomycota</taxon>
        <taxon>Pezizomycotina</taxon>
        <taxon>Sordariomycetes</taxon>
        <taxon>Xylariomycetidae</taxon>
        <taxon>Xylariales</taxon>
        <taxon>Hypoxylaceae</taxon>
        <taxon>Hypoxylon</taxon>
    </lineage>
</organism>
<proteinExistence type="predicted"/>
<sequence>MAQQQQLLKFSVHHYRLKTIPEENFKRWLHEYLAPTAAQIIKKHNIVKWSITLSPVAMQQAWEQELRTSMGKPPGWGMADYDITTSYWVRDPDDMRRLLEDEDWAKFVSAVEVDWVDLDRASILVGYETVFVDGGEIVG</sequence>
<protein>
    <submittedName>
        <fullName evidence="1">Uncharacterized protein</fullName>
    </submittedName>
</protein>
<dbReference type="Proteomes" id="UP001497680">
    <property type="component" value="Unassembled WGS sequence"/>
</dbReference>
<accession>A0ACC0CVF9</accession>
<comment type="caution">
    <text evidence="1">The sequence shown here is derived from an EMBL/GenBank/DDBJ whole genome shotgun (WGS) entry which is preliminary data.</text>
</comment>
<evidence type="ECO:0000313" key="2">
    <source>
        <dbReference type="Proteomes" id="UP001497680"/>
    </source>
</evidence>
<gene>
    <name evidence="1" type="ORF">F4821DRAFT_261951</name>
</gene>
<evidence type="ECO:0000313" key="1">
    <source>
        <dbReference type="EMBL" id="KAI6084431.1"/>
    </source>
</evidence>
<dbReference type="EMBL" id="MU394337">
    <property type="protein sequence ID" value="KAI6084431.1"/>
    <property type="molecule type" value="Genomic_DNA"/>
</dbReference>
<reference evidence="1 2" key="1">
    <citation type="journal article" date="2022" name="New Phytol.">
        <title>Ecological generalism drives hyperdiversity of secondary metabolite gene clusters in xylarialean endophytes.</title>
        <authorList>
            <person name="Franco M.E.E."/>
            <person name="Wisecaver J.H."/>
            <person name="Arnold A.E."/>
            <person name="Ju Y.M."/>
            <person name="Slot J.C."/>
            <person name="Ahrendt S."/>
            <person name="Moore L.P."/>
            <person name="Eastman K.E."/>
            <person name="Scott K."/>
            <person name="Konkel Z."/>
            <person name="Mondo S.J."/>
            <person name="Kuo A."/>
            <person name="Hayes R.D."/>
            <person name="Haridas S."/>
            <person name="Andreopoulos B."/>
            <person name="Riley R."/>
            <person name="LaButti K."/>
            <person name="Pangilinan J."/>
            <person name="Lipzen A."/>
            <person name="Amirebrahimi M."/>
            <person name="Yan J."/>
            <person name="Adam C."/>
            <person name="Keymanesh K."/>
            <person name="Ng V."/>
            <person name="Louie K."/>
            <person name="Northen T."/>
            <person name="Drula E."/>
            <person name="Henrissat B."/>
            <person name="Hsieh H.M."/>
            <person name="Youens-Clark K."/>
            <person name="Lutzoni F."/>
            <person name="Miadlikowska J."/>
            <person name="Eastwood D.C."/>
            <person name="Hamelin R.C."/>
            <person name="Grigoriev I.V."/>
            <person name="U'Ren J.M."/>
        </authorList>
    </citation>
    <scope>NUCLEOTIDE SEQUENCE [LARGE SCALE GENOMIC DNA]</scope>
    <source>
        <strain evidence="1 2">ER1909</strain>
    </source>
</reference>
<keyword evidence="2" id="KW-1185">Reference proteome</keyword>